<feature type="binding site" evidence="2">
    <location>
        <position position="143"/>
    </location>
    <ligand>
        <name>Mn(2+)</name>
        <dbReference type="ChEBI" id="CHEBI:29035"/>
        <label>2</label>
    </ligand>
</feature>
<evidence type="ECO:0000256" key="2">
    <source>
        <dbReference type="PIRSR" id="PIRSR005962-1"/>
    </source>
</evidence>
<dbReference type="InterPro" id="IPR011650">
    <property type="entry name" value="Peptidase_M20_dimer"/>
</dbReference>
<gene>
    <name evidence="4" type="ORF">SAMN04488056_11732</name>
</gene>
<dbReference type="GO" id="GO:0046872">
    <property type="term" value="F:metal ion binding"/>
    <property type="evidence" value="ECO:0007669"/>
    <property type="project" value="UniProtKB-KW"/>
</dbReference>
<proteinExistence type="predicted"/>
<keyword evidence="1 4" id="KW-0378">Hydrolase</keyword>
<reference evidence="4 5" key="1">
    <citation type="submission" date="2016-10" db="EMBL/GenBank/DDBJ databases">
        <authorList>
            <person name="de Groot N.N."/>
        </authorList>
    </citation>
    <scope>NUCLEOTIDE SEQUENCE [LARGE SCALE GENOMIC DNA]</scope>
    <source>
        <strain evidence="4 5">CGMCC 1.9157</strain>
    </source>
</reference>
<dbReference type="GO" id="GO:0050118">
    <property type="term" value="F:N-acetyldiaminopimelate deacetylase activity"/>
    <property type="evidence" value="ECO:0007669"/>
    <property type="project" value="UniProtKB-ARBA"/>
</dbReference>
<keyword evidence="2" id="KW-0479">Metal-binding</keyword>
<feature type="domain" description="Peptidase M20 dimerisation" evidence="3">
    <location>
        <begin position="193"/>
        <end position="288"/>
    </location>
</feature>
<evidence type="ECO:0000259" key="3">
    <source>
        <dbReference type="Pfam" id="PF07687"/>
    </source>
</evidence>
<dbReference type="PANTHER" id="PTHR11014:SF63">
    <property type="entry name" value="METALLOPEPTIDASE, PUTATIVE (AFU_ORTHOLOGUE AFUA_6G09600)-RELATED"/>
    <property type="match status" value="1"/>
</dbReference>
<evidence type="ECO:0000256" key="1">
    <source>
        <dbReference type="ARBA" id="ARBA00022801"/>
    </source>
</evidence>
<comment type="cofactor">
    <cofactor evidence="2">
        <name>Mn(2+)</name>
        <dbReference type="ChEBI" id="CHEBI:29035"/>
    </cofactor>
    <text evidence="2">The Mn(2+) ion enhances activity.</text>
</comment>
<dbReference type="RefSeq" id="WP_090075315.1">
    <property type="nucleotide sequence ID" value="NZ_FOVR01000017.1"/>
</dbReference>
<dbReference type="Pfam" id="PF01546">
    <property type="entry name" value="Peptidase_M20"/>
    <property type="match status" value="1"/>
</dbReference>
<dbReference type="PIRSF" id="PIRSF005962">
    <property type="entry name" value="Pept_M20D_amidohydro"/>
    <property type="match status" value="1"/>
</dbReference>
<dbReference type="AlphaFoldDB" id="A0A1I5LKT8"/>
<keyword evidence="2" id="KW-0464">Manganese</keyword>
<feature type="binding site" evidence="2">
    <location>
        <position position="108"/>
    </location>
    <ligand>
        <name>Mn(2+)</name>
        <dbReference type="ChEBI" id="CHEBI:29035"/>
        <label>2</label>
    </ligand>
</feature>
<feature type="binding site" evidence="2">
    <location>
        <position position="367"/>
    </location>
    <ligand>
        <name>Mn(2+)</name>
        <dbReference type="ChEBI" id="CHEBI:29035"/>
        <label>2</label>
    </ligand>
</feature>
<dbReference type="SUPFAM" id="SSF53187">
    <property type="entry name" value="Zn-dependent exopeptidases"/>
    <property type="match status" value="1"/>
</dbReference>
<dbReference type="NCBIfam" id="TIGR01891">
    <property type="entry name" value="amidohydrolases"/>
    <property type="match status" value="1"/>
</dbReference>
<evidence type="ECO:0000313" key="5">
    <source>
        <dbReference type="Proteomes" id="UP000199236"/>
    </source>
</evidence>
<dbReference type="EMBL" id="FOVR01000017">
    <property type="protein sequence ID" value="SFO97805.1"/>
    <property type="molecule type" value="Genomic_DNA"/>
</dbReference>
<keyword evidence="5" id="KW-1185">Reference proteome</keyword>
<dbReference type="InterPro" id="IPR002933">
    <property type="entry name" value="Peptidase_M20"/>
</dbReference>
<feature type="binding site" evidence="2">
    <location>
        <position position="169"/>
    </location>
    <ligand>
        <name>Mn(2+)</name>
        <dbReference type="ChEBI" id="CHEBI:29035"/>
        <label>2</label>
    </ligand>
</feature>
<feature type="binding site" evidence="2">
    <location>
        <position position="110"/>
    </location>
    <ligand>
        <name>Mn(2+)</name>
        <dbReference type="ChEBI" id="CHEBI:29035"/>
        <label>2</label>
    </ligand>
</feature>
<organism evidence="4 5">
    <name type="scientific">Cohaesibacter marisflavi</name>
    <dbReference type="NCBI Taxonomy" id="655353"/>
    <lineage>
        <taxon>Bacteria</taxon>
        <taxon>Pseudomonadati</taxon>
        <taxon>Pseudomonadota</taxon>
        <taxon>Alphaproteobacteria</taxon>
        <taxon>Hyphomicrobiales</taxon>
        <taxon>Cohaesibacteraceae</taxon>
    </lineage>
</organism>
<dbReference type="Gene3D" id="3.30.70.360">
    <property type="match status" value="1"/>
</dbReference>
<dbReference type="Gene3D" id="3.40.630.10">
    <property type="entry name" value="Zn peptidases"/>
    <property type="match status" value="1"/>
</dbReference>
<dbReference type="SUPFAM" id="SSF55031">
    <property type="entry name" value="Bacterial exopeptidase dimerisation domain"/>
    <property type="match status" value="1"/>
</dbReference>
<dbReference type="PANTHER" id="PTHR11014">
    <property type="entry name" value="PEPTIDASE M20 FAMILY MEMBER"/>
    <property type="match status" value="1"/>
</dbReference>
<dbReference type="InterPro" id="IPR017439">
    <property type="entry name" value="Amidohydrolase"/>
</dbReference>
<dbReference type="STRING" id="655353.SAMN04488056_11732"/>
<dbReference type="Proteomes" id="UP000199236">
    <property type="component" value="Unassembled WGS sequence"/>
</dbReference>
<dbReference type="FunFam" id="3.30.70.360:FF:000001">
    <property type="entry name" value="N-acetyldiaminopimelate deacetylase"/>
    <property type="match status" value="1"/>
</dbReference>
<dbReference type="InterPro" id="IPR036264">
    <property type="entry name" value="Bact_exopeptidase_dim_dom"/>
</dbReference>
<accession>A0A1I5LKT8</accession>
<evidence type="ECO:0000313" key="4">
    <source>
        <dbReference type="EMBL" id="SFO97805.1"/>
    </source>
</evidence>
<dbReference type="Pfam" id="PF07687">
    <property type="entry name" value="M20_dimer"/>
    <property type="match status" value="1"/>
</dbReference>
<sequence>MTCPAEIRTQIEKLTSQITPDLIAIRRWMHENPELGFEEVETSGMIQHELDKIGVSWKGGFGKTGVCATIDGGDGPCIALRADFDALPINETGNPDYKSKIAGKMHACGHDAHTAIILGVVRVLSQIDDLPGKAMFVFQPAEEGLGGARAMLADGLFDYCDPDIMLGYHNWPPLPAGTIGWHPVTAFASSDPFDIVIKGKSGHGAHPHMAKDPIVAAGALVSGLQSIVSREVAPLSAAVVTVGSIHGGSARNQIPDEVTLEGAVRTQSEDVRQTVKGAIGRIVEGIALQYGMEAEVKFLQGVPPVVNTPDILAHVVGVARDALGSDKVVELPQGSMGSEDFAEYSSRKPAAHLRIGSQHKELNTMLHRSDFDLDEACIPTAVKVLSEAIISLMLESKKA</sequence>
<name>A0A1I5LKT8_9HYPH</name>
<protein>
    <submittedName>
        <fullName evidence="4">Hippurate hydrolase</fullName>
    </submittedName>
</protein>
<dbReference type="GO" id="GO:0019877">
    <property type="term" value="P:diaminopimelate biosynthetic process"/>
    <property type="evidence" value="ECO:0007669"/>
    <property type="project" value="UniProtKB-ARBA"/>
</dbReference>
<dbReference type="OrthoDB" id="9777385at2"/>